<name>A0A9D4U9Q6_ADICA</name>
<proteinExistence type="predicted"/>
<dbReference type="GO" id="GO:0005516">
    <property type="term" value="F:calmodulin binding"/>
    <property type="evidence" value="ECO:0007669"/>
    <property type="project" value="InterPro"/>
</dbReference>
<dbReference type="Pfam" id="PF07839">
    <property type="entry name" value="CaM_binding"/>
    <property type="match status" value="1"/>
</dbReference>
<evidence type="ECO:0000259" key="2">
    <source>
        <dbReference type="SMART" id="SM01054"/>
    </source>
</evidence>
<gene>
    <name evidence="3" type="ORF">GOP47_0022174</name>
</gene>
<evidence type="ECO:0000313" key="3">
    <source>
        <dbReference type="EMBL" id="KAI5063627.1"/>
    </source>
</evidence>
<feature type="region of interest" description="Disordered" evidence="1">
    <location>
        <begin position="50"/>
        <end position="69"/>
    </location>
</feature>
<feature type="compositionally biased region" description="Polar residues" evidence="1">
    <location>
        <begin position="145"/>
        <end position="160"/>
    </location>
</feature>
<dbReference type="PANTHER" id="PTHR33923:SF2">
    <property type="entry name" value="CALMODULIN-BINDING PROTEIN-RELATED"/>
    <property type="match status" value="1"/>
</dbReference>
<dbReference type="Proteomes" id="UP000886520">
    <property type="component" value="Chromosome 21"/>
</dbReference>
<dbReference type="PANTHER" id="PTHR33923">
    <property type="entry name" value="CALMODULIN-BINDING PROTEIN-RELATED"/>
    <property type="match status" value="1"/>
</dbReference>
<comment type="caution">
    <text evidence="3">The sequence shown here is derived from an EMBL/GenBank/DDBJ whole genome shotgun (WGS) entry which is preliminary data.</text>
</comment>
<reference evidence="3" key="1">
    <citation type="submission" date="2021-01" db="EMBL/GenBank/DDBJ databases">
        <title>Adiantum capillus-veneris genome.</title>
        <authorList>
            <person name="Fang Y."/>
            <person name="Liao Q."/>
        </authorList>
    </citation>
    <scope>NUCLEOTIDE SEQUENCE</scope>
    <source>
        <strain evidence="3">H3</strain>
        <tissue evidence="3">Leaf</tissue>
    </source>
</reference>
<feature type="region of interest" description="Disordered" evidence="1">
    <location>
        <begin position="82"/>
        <end position="178"/>
    </location>
</feature>
<dbReference type="AlphaFoldDB" id="A0A9D4U9Q6"/>
<dbReference type="InterPro" id="IPR012417">
    <property type="entry name" value="CaM-bd_dom_pln"/>
</dbReference>
<evidence type="ECO:0000313" key="4">
    <source>
        <dbReference type="Proteomes" id="UP000886520"/>
    </source>
</evidence>
<dbReference type="SMART" id="SM01054">
    <property type="entry name" value="CaM_binding"/>
    <property type="match status" value="1"/>
</dbReference>
<protein>
    <recommendedName>
        <fullName evidence="2">Calmodulin-binding domain-containing protein</fullName>
    </recommendedName>
</protein>
<keyword evidence="4" id="KW-1185">Reference proteome</keyword>
<evidence type="ECO:0000256" key="1">
    <source>
        <dbReference type="SAM" id="MobiDB-lite"/>
    </source>
</evidence>
<feature type="domain" description="Calmodulin-binding" evidence="2">
    <location>
        <begin position="521"/>
        <end position="614"/>
    </location>
</feature>
<dbReference type="InterPro" id="IPR044681">
    <property type="entry name" value="PICBP-like"/>
</dbReference>
<dbReference type="OrthoDB" id="1096728at2759"/>
<sequence length="651" mass="71927">MAGSQMNNPDRHQNNLLLQRKANADRSNSDVASPSSSIHRFQKIAQKVISRSSTEAPKIAMNPHKSDANRCNSVAPNVACHPDADGHRHFTHHTASSTNRMAPPSDRFGHQNLSHHKAQDRTRLLQTERSLRPAPTSKDRLASADHSNNGSSMPRTSSSIKESHRLPSHQKATNRPSAIAKADSVPILHRVVEENLASRKLTRISTQMREIPVAEKNTKGHTETKDVNIARDKRPNELCKDCKASIMESVCFINNEGKISAALMHRLHYCKKPGCAANWNHHSSTSPSSKKAPVLKRQAPLIRPQPHRSKNNLHNFAELGDRPSTCPSASSSFQEAGYDSKHQGLILIEGTGMAARSLDGDAESLLTCTDIDMDSHNLVSDSSPCQGEGALDGTFLHSENLQCSFSRQNGGEWQSNGENDITLAGSSISFGVNIHDDDGDNGNHEKGATVEGSTLAGSCLSSHVNIQDHDGDNGNHKIESAVEQDVIDDFKSFCYHGDNEYNSCSEDGGTDTTTTPNSLIKGAFDNFSNLNVEEHDPDSKVSPWKKSSLRQRYLDSLREQEAETVRLRKQEIMARKQAGDWMLDCHMEELLHRLAPNGEARVKVLVEAFETVIHHSDSESSQTHHQDDNQLHDIEQEEQLDNMHLDTSFSN</sequence>
<dbReference type="EMBL" id="JABFUD020000021">
    <property type="protein sequence ID" value="KAI5063627.1"/>
    <property type="molecule type" value="Genomic_DNA"/>
</dbReference>
<organism evidence="3 4">
    <name type="scientific">Adiantum capillus-veneris</name>
    <name type="common">Maidenhair fern</name>
    <dbReference type="NCBI Taxonomy" id="13818"/>
    <lineage>
        <taxon>Eukaryota</taxon>
        <taxon>Viridiplantae</taxon>
        <taxon>Streptophyta</taxon>
        <taxon>Embryophyta</taxon>
        <taxon>Tracheophyta</taxon>
        <taxon>Polypodiopsida</taxon>
        <taxon>Polypodiidae</taxon>
        <taxon>Polypodiales</taxon>
        <taxon>Pteridineae</taxon>
        <taxon>Pteridaceae</taxon>
        <taxon>Vittarioideae</taxon>
        <taxon>Adiantum</taxon>
    </lineage>
</organism>
<accession>A0A9D4U9Q6</accession>